<dbReference type="Proteomes" id="UP000009049">
    <property type="component" value="Chromosome"/>
</dbReference>
<dbReference type="HOGENOM" id="CLU_1110733_0_0_10"/>
<reference evidence="1 2" key="1">
    <citation type="journal article" date="2009" name="J. Bacteriol.">
        <title>Complete genome sequence of Robiginitalea biformata HTCC2501.</title>
        <authorList>
            <person name="Oh H.M."/>
            <person name="Giovannoni S.J."/>
            <person name="Lee K."/>
            <person name="Ferriera S."/>
            <person name="Johnson J."/>
            <person name="Cho J.C."/>
        </authorList>
    </citation>
    <scope>NUCLEOTIDE SEQUENCE [LARGE SCALE GENOMIC DNA]</scope>
    <source>
        <strain evidence="2">ATCC BAA-864 / HTCC2501 / KCTC 12146</strain>
    </source>
</reference>
<dbReference type="AlphaFoldDB" id="A4CN66"/>
<sequence length="250" mass="28477">MLCLTGCGDDTAPELTQKVLIYEKSNWDGSNKGQIAVYFEEATKLESFKWHKGNNQATIVRAWMDSSSHTVRRFEALRVDATGNENLSAVLETQPGGSMDIRLGDHRQEFQNAPSQWHSYDFDFASLGYAFRFLRQGTDPIVFHILDLDLSESPPVLRDFGNVEMTFQGEENLKGRKLLAYRIDGIGLDNRGGTIRFDKEEGYLHSFEIQKPDEPGYDSGKLVLQSVTSMNKAEWRNFKYRQLHADTVSH</sequence>
<dbReference type="eggNOG" id="ENOG5033NN1">
    <property type="taxonomic scope" value="Bacteria"/>
</dbReference>
<dbReference type="EMBL" id="CP001712">
    <property type="protein sequence ID" value="EAR15108.1"/>
    <property type="molecule type" value="Genomic_DNA"/>
</dbReference>
<organism evidence="1 2">
    <name type="scientific">Robiginitalea biformata (strain ATCC BAA-864 / DSM 15991 / KCTC 12146 / HTCC2501)</name>
    <dbReference type="NCBI Taxonomy" id="313596"/>
    <lineage>
        <taxon>Bacteria</taxon>
        <taxon>Pseudomonadati</taxon>
        <taxon>Bacteroidota</taxon>
        <taxon>Flavobacteriia</taxon>
        <taxon>Flavobacteriales</taxon>
        <taxon>Flavobacteriaceae</taxon>
        <taxon>Robiginitalea</taxon>
    </lineage>
</organism>
<evidence type="ECO:0000313" key="2">
    <source>
        <dbReference type="Proteomes" id="UP000009049"/>
    </source>
</evidence>
<gene>
    <name evidence="1" type="ordered locus">RB2501_12297</name>
</gene>
<name>A4CN66_ROBBH</name>
<proteinExistence type="predicted"/>
<evidence type="ECO:0000313" key="1">
    <source>
        <dbReference type="EMBL" id="EAR15108.1"/>
    </source>
</evidence>
<protein>
    <submittedName>
        <fullName evidence="1">Uncharacterized protein</fullName>
    </submittedName>
</protein>
<dbReference type="KEGG" id="rbi:RB2501_12297"/>
<accession>A4CN66</accession>
<keyword evidence="2" id="KW-1185">Reference proteome</keyword>